<evidence type="ECO:0000313" key="3">
    <source>
        <dbReference type="Proteomes" id="UP001610563"/>
    </source>
</evidence>
<gene>
    <name evidence="2" type="ORF">BJX66DRAFT_339771</name>
</gene>
<feature type="region of interest" description="Disordered" evidence="1">
    <location>
        <begin position="1"/>
        <end position="72"/>
    </location>
</feature>
<name>A0ABR4G0F3_9EURO</name>
<keyword evidence="3" id="KW-1185">Reference proteome</keyword>
<reference evidence="2 3" key="1">
    <citation type="submission" date="2024-07" db="EMBL/GenBank/DDBJ databases">
        <title>Section-level genome sequencing and comparative genomics of Aspergillus sections Usti and Cavernicolus.</title>
        <authorList>
            <consortium name="Lawrence Berkeley National Laboratory"/>
            <person name="Nybo J.L."/>
            <person name="Vesth T.C."/>
            <person name="Theobald S."/>
            <person name="Frisvad J.C."/>
            <person name="Larsen T.O."/>
            <person name="Kjaerboelling I."/>
            <person name="Rothschild-Mancinelli K."/>
            <person name="Lyhne E.K."/>
            <person name="Kogle M.E."/>
            <person name="Barry K."/>
            <person name="Clum A."/>
            <person name="Na H."/>
            <person name="Ledsgaard L."/>
            <person name="Lin J."/>
            <person name="Lipzen A."/>
            <person name="Kuo A."/>
            <person name="Riley R."/>
            <person name="Mondo S."/>
            <person name="Labutti K."/>
            <person name="Haridas S."/>
            <person name="Pangalinan J."/>
            <person name="Salamov A.A."/>
            <person name="Simmons B.A."/>
            <person name="Magnuson J.K."/>
            <person name="Chen J."/>
            <person name="Drula E."/>
            <person name="Henrissat B."/>
            <person name="Wiebenga A."/>
            <person name="Lubbers R.J."/>
            <person name="Gomes A.C."/>
            <person name="Makela M.R."/>
            <person name="Stajich J."/>
            <person name="Grigoriev I.V."/>
            <person name="Mortensen U.H."/>
            <person name="De Vries R.P."/>
            <person name="Baker S.E."/>
            <person name="Andersen M.R."/>
        </authorList>
    </citation>
    <scope>NUCLEOTIDE SEQUENCE [LARGE SCALE GENOMIC DNA]</scope>
    <source>
        <strain evidence="2 3">CBS 209.92</strain>
    </source>
</reference>
<dbReference type="EMBL" id="JBFTWV010000071">
    <property type="protein sequence ID" value="KAL2788958.1"/>
    <property type="molecule type" value="Genomic_DNA"/>
</dbReference>
<comment type="caution">
    <text evidence="2">The sequence shown here is derived from an EMBL/GenBank/DDBJ whole genome shotgun (WGS) entry which is preliminary data.</text>
</comment>
<evidence type="ECO:0000313" key="2">
    <source>
        <dbReference type="EMBL" id="KAL2788958.1"/>
    </source>
</evidence>
<organism evidence="2 3">
    <name type="scientific">Aspergillus keveii</name>
    <dbReference type="NCBI Taxonomy" id="714993"/>
    <lineage>
        <taxon>Eukaryota</taxon>
        <taxon>Fungi</taxon>
        <taxon>Dikarya</taxon>
        <taxon>Ascomycota</taxon>
        <taxon>Pezizomycotina</taxon>
        <taxon>Eurotiomycetes</taxon>
        <taxon>Eurotiomycetidae</taxon>
        <taxon>Eurotiales</taxon>
        <taxon>Aspergillaceae</taxon>
        <taxon>Aspergillus</taxon>
        <taxon>Aspergillus subgen. Nidulantes</taxon>
    </lineage>
</organism>
<accession>A0ABR4G0F3</accession>
<dbReference type="Proteomes" id="UP001610563">
    <property type="component" value="Unassembled WGS sequence"/>
</dbReference>
<proteinExistence type="predicted"/>
<sequence length="72" mass="7611">MSQEADNWGFDNGSAEAEWSQKPGNGSKEQGTAEDMNSTQSWGFSAAVGNSRVESNRGGNISSRIDGTIICP</sequence>
<evidence type="ECO:0000256" key="1">
    <source>
        <dbReference type="SAM" id="MobiDB-lite"/>
    </source>
</evidence>
<feature type="compositionally biased region" description="Polar residues" evidence="1">
    <location>
        <begin position="22"/>
        <end position="43"/>
    </location>
</feature>
<protein>
    <submittedName>
        <fullName evidence="2">Uncharacterized protein</fullName>
    </submittedName>
</protein>